<dbReference type="InterPro" id="IPR003531">
    <property type="entry name" value="Hempt_rcpt_S_F1_CS"/>
</dbReference>
<keyword evidence="4 9" id="KW-1133">Transmembrane helix</keyword>
<dbReference type="RefSeq" id="XP_026081362.1">
    <property type="nucleotide sequence ID" value="XM_026225577.1"/>
</dbReference>
<dbReference type="PROSITE" id="PS01355">
    <property type="entry name" value="HEMATOPO_REC_S_F1"/>
    <property type="match status" value="1"/>
</dbReference>
<evidence type="ECO:0000256" key="7">
    <source>
        <dbReference type="ARBA" id="ARBA00023180"/>
    </source>
</evidence>
<feature type="chain" id="PRO_5027627735" evidence="10">
    <location>
        <begin position="27"/>
        <end position="419"/>
    </location>
</feature>
<organism evidence="12 13">
    <name type="scientific">Carassius auratus</name>
    <name type="common">Goldfish</name>
    <dbReference type="NCBI Taxonomy" id="7957"/>
    <lineage>
        <taxon>Eukaryota</taxon>
        <taxon>Metazoa</taxon>
        <taxon>Chordata</taxon>
        <taxon>Craniata</taxon>
        <taxon>Vertebrata</taxon>
        <taxon>Euteleostomi</taxon>
        <taxon>Actinopterygii</taxon>
        <taxon>Neopterygii</taxon>
        <taxon>Teleostei</taxon>
        <taxon>Ostariophysi</taxon>
        <taxon>Cypriniformes</taxon>
        <taxon>Cyprinidae</taxon>
        <taxon>Cyprininae</taxon>
        <taxon>Carassius</taxon>
    </lineage>
</organism>
<dbReference type="SUPFAM" id="SSF49265">
    <property type="entry name" value="Fibronectin type III"/>
    <property type="match status" value="2"/>
</dbReference>
<keyword evidence="2 9" id="KW-0812">Transmembrane</keyword>
<evidence type="ECO:0000256" key="5">
    <source>
        <dbReference type="ARBA" id="ARBA00023136"/>
    </source>
</evidence>
<dbReference type="KEGG" id="caua:113057950"/>
<accession>A0A6P6LCI6</accession>
<dbReference type="InterPro" id="IPR003961">
    <property type="entry name" value="FN3_dom"/>
</dbReference>
<evidence type="ECO:0000256" key="10">
    <source>
        <dbReference type="SAM" id="SignalP"/>
    </source>
</evidence>
<proteinExistence type="predicted"/>
<dbReference type="PANTHER" id="PTHR23037:SF42">
    <property type="entry name" value="CYTOKINE RECEPTOR COMMON SUBUNIT GAMMA ISOFORM X1-RELATED"/>
    <property type="match status" value="1"/>
</dbReference>
<dbReference type="Pfam" id="PF21604">
    <property type="entry name" value="CRLF2_D1"/>
    <property type="match status" value="1"/>
</dbReference>
<evidence type="ECO:0000256" key="6">
    <source>
        <dbReference type="ARBA" id="ARBA00023170"/>
    </source>
</evidence>
<gene>
    <name evidence="13" type="primary">il2rgb</name>
</gene>
<keyword evidence="7" id="KW-0325">Glycoprotein</keyword>
<feature type="domain" description="Fibronectin type-III" evidence="11">
    <location>
        <begin position="123"/>
        <end position="218"/>
    </location>
</feature>
<sequence>MTYIHTSRLHFGLLFLILTFLRCCSAGDPSVQCKIINLQYVECFWHPNTPTMNYTFSSAFKNNQSVEDCREYIMEHNYTEGCRIPLRDADNKFDRFYTKVSSDGSHIVSKTFESLKRKVQLNPPCNLSVMWNEQDSTLLLQWNSSYPGKTKCVVYMVRNQKDTSQSSNVTGTSYTLSQVSKNKHYVFQVRSTVAEACGGSDFWSNWSVPVEWGSTGNSSRQDWSYVIVPVLLLFLLCFLLCYCERKNIFLPVVPDPSKNLQDLFHKHDGNVESWVHISRELKEAFEPDYTEQSCDVCEVTPSCDTGPASQTDNCDEPNTEKKHADEASNEGEHADEASNEGEHADEPSKEKQHAYESSNEGEHADEPNKEKEHAEEPSNEGEHADEPNKEKEHAEEPSNEGEHADEPSNEGEHAGQQSL</sequence>
<dbReference type="AlphaFoldDB" id="A0A6P6LCI6"/>
<dbReference type="GO" id="GO:0009897">
    <property type="term" value="C:external side of plasma membrane"/>
    <property type="evidence" value="ECO:0007669"/>
    <property type="project" value="TreeGrafter"/>
</dbReference>
<dbReference type="InterPro" id="IPR036116">
    <property type="entry name" value="FN3_sf"/>
</dbReference>
<evidence type="ECO:0000256" key="4">
    <source>
        <dbReference type="ARBA" id="ARBA00022989"/>
    </source>
</evidence>
<feature type="region of interest" description="Disordered" evidence="8">
    <location>
        <begin position="301"/>
        <end position="419"/>
    </location>
</feature>
<keyword evidence="6 13" id="KW-0675">Receptor</keyword>
<evidence type="ECO:0000256" key="2">
    <source>
        <dbReference type="ARBA" id="ARBA00022692"/>
    </source>
</evidence>
<evidence type="ECO:0000256" key="8">
    <source>
        <dbReference type="SAM" id="MobiDB-lite"/>
    </source>
</evidence>
<keyword evidence="12" id="KW-1185">Reference proteome</keyword>
<feature type="compositionally biased region" description="Basic and acidic residues" evidence="8">
    <location>
        <begin position="318"/>
        <end position="413"/>
    </location>
</feature>
<dbReference type="CTD" id="100144554"/>
<dbReference type="InterPro" id="IPR048651">
    <property type="entry name" value="CRLF2-like_D1"/>
</dbReference>
<keyword evidence="3 10" id="KW-0732">Signal</keyword>
<evidence type="ECO:0000256" key="3">
    <source>
        <dbReference type="ARBA" id="ARBA00022729"/>
    </source>
</evidence>
<comment type="subcellular location">
    <subcellularLocation>
        <location evidence="1">Membrane</location>
        <topology evidence="1">Single-pass type I membrane protein</topology>
    </subcellularLocation>
</comment>
<evidence type="ECO:0000313" key="12">
    <source>
        <dbReference type="Proteomes" id="UP000515129"/>
    </source>
</evidence>
<keyword evidence="5 9" id="KW-0472">Membrane</keyword>
<dbReference type="GO" id="GO:0016064">
    <property type="term" value="P:immunoglobulin mediated immune response"/>
    <property type="evidence" value="ECO:0007669"/>
    <property type="project" value="TreeGrafter"/>
</dbReference>
<dbReference type="Gene3D" id="2.60.40.10">
    <property type="entry name" value="Immunoglobulins"/>
    <property type="match status" value="2"/>
</dbReference>
<dbReference type="Proteomes" id="UP000515129">
    <property type="component" value="Chromosome 39"/>
</dbReference>
<dbReference type="GO" id="GO:0004896">
    <property type="term" value="F:cytokine receptor activity"/>
    <property type="evidence" value="ECO:0007669"/>
    <property type="project" value="InterPro"/>
</dbReference>
<dbReference type="InterPro" id="IPR013783">
    <property type="entry name" value="Ig-like_fold"/>
</dbReference>
<feature type="signal peptide" evidence="10">
    <location>
        <begin position="1"/>
        <end position="26"/>
    </location>
</feature>
<feature type="transmembrane region" description="Helical" evidence="9">
    <location>
        <begin position="223"/>
        <end position="242"/>
    </location>
</feature>
<evidence type="ECO:0000256" key="1">
    <source>
        <dbReference type="ARBA" id="ARBA00004479"/>
    </source>
</evidence>
<dbReference type="PROSITE" id="PS50853">
    <property type="entry name" value="FN3"/>
    <property type="match status" value="1"/>
</dbReference>
<evidence type="ECO:0000313" key="13">
    <source>
        <dbReference type="RefSeq" id="XP_026081362.1"/>
    </source>
</evidence>
<dbReference type="CDD" id="cd00063">
    <property type="entry name" value="FN3"/>
    <property type="match status" value="1"/>
</dbReference>
<protein>
    <submittedName>
        <fullName evidence="13">Interleukin 2 receptor, gamma b</fullName>
    </submittedName>
</protein>
<evidence type="ECO:0000256" key="9">
    <source>
        <dbReference type="SAM" id="Phobius"/>
    </source>
</evidence>
<evidence type="ECO:0000259" key="11">
    <source>
        <dbReference type="PROSITE" id="PS50853"/>
    </source>
</evidence>
<reference evidence="13" key="1">
    <citation type="submission" date="2025-08" db="UniProtKB">
        <authorList>
            <consortium name="RefSeq"/>
        </authorList>
    </citation>
    <scope>IDENTIFICATION</scope>
    <source>
        <strain evidence="13">Wakin</strain>
        <tissue evidence="13">Muscle</tissue>
    </source>
</reference>
<dbReference type="OrthoDB" id="8942047at2759"/>
<dbReference type="PANTHER" id="PTHR23037">
    <property type="entry name" value="CYTOKINE RECEPTOR"/>
    <property type="match status" value="1"/>
</dbReference>
<dbReference type="Pfam" id="PF00041">
    <property type="entry name" value="fn3"/>
    <property type="match status" value="1"/>
</dbReference>
<name>A0A6P6LCI6_CARAU</name>